<feature type="compositionally biased region" description="Low complexity" evidence="1">
    <location>
        <begin position="68"/>
        <end position="103"/>
    </location>
</feature>
<dbReference type="EMBL" id="CM029050">
    <property type="protein sequence ID" value="KAG2564740.1"/>
    <property type="molecule type" value="Genomic_DNA"/>
</dbReference>
<reference evidence="2" key="1">
    <citation type="submission" date="2020-05" db="EMBL/GenBank/DDBJ databases">
        <title>WGS assembly of Panicum virgatum.</title>
        <authorList>
            <person name="Lovell J.T."/>
            <person name="Jenkins J."/>
            <person name="Shu S."/>
            <person name="Juenger T.E."/>
            <person name="Schmutz J."/>
        </authorList>
    </citation>
    <scope>NUCLEOTIDE SEQUENCE</scope>
    <source>
        <strain evidence="2">AP13</strain>
    </source>
</reference>
<protein>
    <submittedName>
        <fullName evidence="2">Uncharacterized protein</fullName>
    </submittedName>
</protein>
<feature type="compositionally biased region" description="Basic residues" evidence="1">
    <location>
        <begin position="19"/>
        <end position="43"/>
    </location>
</feature>
<feature type="region of interest" description="Disordered" evidence="1">
    <location>
        <begin position="180"/>
        <end position="233"/>
    </location>
</feature>
<feature type="region of interest" description="Disordered" evidence="1">
    <location>
        <begin position="1"/>
        <end position="162"/>
    </location>
</feature>
<name>A0A8T0PST0_PANVG</name>
<evidence type="ECO:0000256" key="1">
    <source>
        <dbReference type="SAM" id="MobiDB-lite"/>
    </source>
</evidence>
<sequence length="233" mass="24365">MGNETKTYAAAEAGPSGKAGRRRQATSHRGPRRRPCRGRRHARRELPPRRPSSALPRELPQPRPTGHQAVDAAAAAPQPRATAVSRGSHAPPAAQAADAPQADLQGAGSNDPGGTGSAAIAAGSAATGARRTAPATNWHATTGKKREGRRGRLWKKENFKGKGGKVPAAALIAAEWTSIGELRRRRGGGEEGGGLGVRERRRPSRPSGRRGGRVQNSQYDGPVGGWGPTTILH</sequence>
<organism evidence="2 3">
    <name type="scientific">Panicum virgatum</name>
    <name type="common">Blackwell switchgrass</name>
    <dbReference type="NCBI Taxonomy" id="38727"/>
    <lineage>
        <taxon>Eukaryota</taxon>
        <taxon>Viridiplantae</taxon>
        <taxon>Streptophyta</taxon>
        <taxon>Embryophyta</taxon>
        <taxon>Tracheophyta</taxon>
        <taxon>Spermatophyta</taxon>
        <taxon>Magnoliopsida</taxon>
        <taxon>Liliopsida</taxon>
        <taxon>Poales</taxon>
        <taxon>Poaceae</taxon>
        <taxon>PACMAD clade</taxon>
        <taxon>Panicoideae</taxon>
        <taxon>Panicodae</taxon>
        <taxon>Paniceae</taxon>
        <taxon>Panicinae</taxon>
        <taxon>Panicum</taxon>
        <taxon>Panicum sect. Hiantes</taxon>
    </lineage>
</organism>
<evidence type="ECO:0000313" key="2">
    <source>
        <dbReference type="EMBL" id="KAG2564740.1"/>
    </source>
</evidence>
<feature type="compositionally biased region" description="Low complexity" evidence="1">
    <location>
        <begin position="117"/>
        <end position="136"/>
    </location>
</feature>
<comment type="caution">
    <text evidence="2">The sequence shown here is derived from an EMBL/GenBank/DDBJ whole genome shotgun (WGS) entry which is preliminary data.</text>
</comment>
<feature type="compositionally biased region" description="Basic residues" evidence="1">
    <location>
        <begin position="199"/>
        <end position="212"/>
    </location>
</feature>
<proteinExistence type="predicted"/>
<dbReference type="AlphaFoldDB" id="A0A8T0PST0"/>
<keyword evidence="3" id="KW-1185">Reference proteome</keyword>
<accession>A0A8T0PST0</accession>
<feature type="compositionally biased region" description="Basic residues" evidence="1">
    <location>
        <begin position="142"/>
        <end position="153"/>
    </location>
</feature>
<dbReference type="Proteomes" id="UP000823388">
    <property type="component" value="Chromosome 7N"/>
</dbReference>
<evidence type="ECO:0000313" key="3">
    <source>
        <dbReference type="Proteomes" id="UP000823388"/>
    </source>
</evidence>
<gene>
    <name evidence="2" type="ORF">PVAP13_7NG024067</name>
</gene>